<feature type="domain" description="HNH nuclease" evidence="3">
    <location>
        <begin position="369"/>
        <end position="421"/>
    </location>
</feature>
<dbReference type="RefSeq" id="WP_153022091.1">
    <property type="nucleotide sequence ID" value="NZ_BAABIH010000012.1"/>
</dbReference>
<evidence type="ECO:0000313" key="5">
    <source>
        <dbReference type="Proteomes" id="UP000326702"/>
    </source>
</evidence>
<dbReference type="AlphaFoldDB" id="A0A5P9Q9K6"/>
<feature type="compositionally biased region" description="Gly residues" evidence="2">
    <location>
        <begin position="483"/>
        <end position="496"/>
    </location>
</feature>
<dbReference type="Pfam" id="PF02720">
    <property type="entry name" value="DUF222"/>
    <property type="match status" value="1"/>
</dbReference>
<dbReference type="OrthoDB" id="5241234at2"/>
<dbReference type="EMBL" id="CP045529">
    <property type="protein sequence ID" value="QFU97820.1"/>
    <property type="molecule type" value="Genomic_DNA"/>
</dbReference>
<dbReference type="Pfam" id="PF01844">
    <property type="entry name" value="HNH"/>
    <property type="match status" value="1"/>
</dbReference>
<sequence length="506" mass="53150">MTSQERHDRIDDVPRAVADGSGSEAVPAGASVLDSAITTVVEVEHAIRRLTALRTVLLHGAVRLVPLAEEALLRPASSAARSPLTGQERELARRALVADLAAALQLPESTTSGLVAEAEVLVEDLPRTLAVVADGTMSYRHAQVVVEHTADLDTDARGAVEAAALPFAATSTPTGLARRVRRVREVVHPEPAVVRHRRAAADRKVRIDPAPDGMSWLSAFLPAAQGHAICDRLDHAAQTLAGPDEPRTVDQLRTDAFVALLLDDADGTAARSLAGSGVPGADEADDRPGPDAALASLVRAVVPRVAVTVPALTLLGHDEDAVLEGYGPIDPETARLLAAGAPSLTRILTHPETGAVLSVGRDTYRVPADLRRHLAVRDGTCRFPGCGRPARRCDVDHVTAAADAGATDASNLIHLCRHHHRLKHETSWRVRLDAMTQDAVWRSPSGRVHVVPPAEPGPVWSPPAGRRSPGRASVRLERDGLDGRAGGSAGGPGGTGLVDDPGPPPF</sequence>
<organism evidence="4 5">
    <name type="scientific">Luteimicrobium xylanilyticum</name>
    <dbReference type="NCBI Taxonomy" id="1133546"/>
    <lineage>
        <taxon>Bacteria</taxon>
        <taxon>Bacillati</taxon>
        <taxon>Actinomycetota</taxon>
        <taxon>Actinomycetes</taxon>
        <taxon>Micrococcales</taxon>
        <taxon>Luteimicrobium</taxon>
    </lineage>
</organism>
<proteinExistence type="inferred from homology"/>
<name>A0A5P9Q9K6_9MICO</name>
<evidence type="ECO:0000256" key="2">
    <source>
        <dbReference type="SAM" id="MobiDB-lite"/>
    </source>
</evidence>
<dbReference type="KEGG" id="lxl:KDY119_01326"/>
<reference evidence="4 5" key="1">
    <citation type="submission" date="2019-10" db="EMBL/GenBank/DDBJ databases">
        <title>Genome sequence of Luteimicrobium xylanilyticum HY-24.</title>
        <authorList>
            <person name="Kim D.Y."/>
            <person name="Park H.-Y."/>
        </authorList>
    </citation>
    <scope>NUCLEOTIDE SEQUENCE [LARGE SCALE GENOMIC DNA]</scope>
    <source>
        <strain evidence="4 5">HY-24</strain>
    </source>
</reference>
<feature type="region of interest" description="Disordered" evidence="2">
    <location>
        <begin position="446"/>
        <end position="506"/>
    </location>
</feature>
<feature type="compositionally biased region" description="Basic and acidic residues" evidence="2">
    <location>
        <begin position="1"/>
        <end position="14"/>
    </location>
</feature>
<dbReference type="InterPro" id="IPR003615">
    <property type="entry name" value="HNH_nuc"/>
</dbReference>
<keyword evidence="5" id="KW-1185">Reference proteome</keyword>
<gene>
    <name evidence="4" type="ORF">KDY119_01326</name>
</gene>
<dbReference type="GO" id="GO:0003676">
    <property type="term" value="F:nucleic acid binding"/>
    <property type="evidence" value="ECO:0007669"/>
    <property type="project" value="InterPro"/>
</dbReference>
<dbReference type="GO" id="GO:0004519">
    <property type="term" value="F:endonuclease activity"/>
    <property type="evidence" value="ECO:0007669"/>
    <property type="project" value="InterPro"/>
</dbReference>
<protein>
    <recommendedName>
        <fullName evidence="3">HNH nuclease domain-containing protein</fullName>
    </recommendedName>
</protein>
<comment type="similarity">
    <text evidence="1">Belongs to the Rv1128c/1148c/1588c/1702c/1945/3466 family.</text>
</comment>
<feature type="region of interest" description="Disordered" evidence="2">
    <location>
        <begin position="1"/>
        <end position="27"/>
    </location>
</feature>
<dbReference type="SMART" id="SM00507">
    <property type="entry name" value="HNHc"/>
    <property type="match status" value="1"/>
</dbReference>
<dbReference type="Proteomes" id="UP000326702">
    <property type="component" value="Chromosome"/>
</dbReference>
<evidence type="ECO:0000256" key="1">
    <source>
        <dbReference type="ARBA" id="ARBA00023450"/>
    </source>
</evidence>
<dbReference type="Gene3D" id="1.10.30.50">
    <property type="match status" value="1"/>
</dbReference>
<dbReference type="CDD" id="cd00085">
    <property type="entry name" value="HNHc"/>
    <property type="match status" value="1"/>
</dbReference>
<evidence type="ECO:0000313" key="4">
    <source>
        <dbReference type="EMBL" id="QFU97820.1"/>
    </source>
</evidence>
<dbReference type="InterPro" id="IPR003870">
    <property type="entry name" value="DUF222"/>
</dbReference>
<dbReference type="GO" id="GO:0008270">
    <property type="term" value="F:zinc ion binding"/>
    <property type="evidence" value="ECO:0007669"/>
    <property type="project" value="InterPro"/>
</dbReference>
<dbReference type="InterPro" id="IPR002711">
    <property type="entry name" value="HNH"/>
</dbReference>
<accession>A0A5P9Q9K6</accession>
<evidence type="ECO:0000259" key="3">
    <source>
        <dbReference type="SMART" id="SM00507"/>
    </source>
</evidence>